<evidence type="ECO:0000256" key="4">
    <source>
        <dbReference type="ARBA" id="ARBA00025742"/>
    </source>
</evidence>
<dbReference type="PANTHER" id="PTHR42988:SF2">
    <property type="entry name" value="CYCLIC NUCLEOTIDE PHOSPHODIESTERASE CBUA0032-RELATED"/>
    <property type="match status" value="1"/>
</dbReference>
<sequence>MLSPMRLIQITDCHLGSRPGDTLLGLNTDESLSDVLQCLSQREGRANFVVASGDVAAEPTVEAYERFLETLRDQFDRPVAWLSGNHDLDAMMRTFPVEAVQREYLEFDHWQVILLDSSVPGFEHGEIALEELARLRQCLEASNKHALVFVHHQPVPVGCDWIDQYVIRNAPQLLDLLSEYTHVKGLVWGHVHQEFQSAHKHFMLRSTPSTCIQFKPNSTEFALDTTMPGYRWFELYDDGRLETGVDRIDAKSYGIDFASSGY</sequence>
<feature type="domain" description="Calcineurin-like phosphoesterase" evidence="5">
    <location>
        <begin position="5"/>
        <end position="193"/>
    </location>
</feature>
<proteinExistence type="inferred from homology"/>
<dbReference type="PANTHER" id="PTHR42988">
    <property type="entry name" value="PHOSPHOHYDROLASE"/>
    <property type="match status" value="1"/>
</dbReference>
<keyword evidence="7" id="KW-1185">Reference proteome</keyword>
<dbReference type="InterPro" id="IPR029052">
    <property type="entry name" value="Metallo-depent_PP-like"/>
</dbReference>
<evidence type="ECO:0000256" key="2">
    <source>
        <dbReference type="ARBA" id="ARBA00022801"/>
    </source>
</evidence>
<evidence type="ECO:0000313" key="6">
    <source>
        <dbReference type="EMBL" id="NHO66521.1"/>
    </source>
</evidence>
<gene>
    <name evidence="6" type="primary">cpdA</name>
    <name evidence="6" type="ORF">G8770_13310</name>
</gene>
<dbReference type="EMBL" id="JAAONZ010000010">
    <property type="protein sequence ID" value="NHO66521.1"/>
    <property type="molecule type" value="Genomic_DNA"/>
</dbReference>
<dbReference type="NCBIfam" id="NF008359">
    <property type="entry name" value="PRK11148.1"/>
    <property type="match status" value="1"/>
</dbReference>
<dbReference type="Pfam" id="PF00149">
    <property type="entry name" value="Metallophos"/>
    <property type="match status" value="1"/>
</dbReference>
<organism evidence="6 7">
    <name type="scientific">Pseudomaricurvus hydrocarbonicus</name>
    <dbReference type="NCBI Taxonomy" id="1470433"/>
    <lineage>
        <taxon>Bacteria</taxon>
        <taxon>Pseudomonadati</taxon>
        <taxon>Pseudomonadota</taxon>
        <taxon>Gammaproteobacteria</taxon>
        <taxon>Cellvibrionales</taxon>
        <taxon>Cellvibrionaceae</taxon>
        <taxon>Pseudomaricurvus</taxon>
    </lineage>
</organism>
<dbReference type="EC" id="3.1.4.53" evidence="6"/>
<dbReference type="SUPFAM" id="SSF56300">
    <property type="entry name" value="Metallo-dependent phosphatases"/>
    <property type="match status" value="1"/>
</dbReference>
<protein>
    <submittedName>
        <fullName evidence="6">3',5'-cyclic-AMP phosphodiesterase</fullName>
        <ecNumber evidence="6">3.1.4.53</ecNumber>
    </submittedName>
</protein>
<evidence type="ECO:0000256" key="1">
    <source>
        <dbReference type="ARBA" id="ARBA00022723"/>
    </source>
</evidence>
<dbReference type="InterPro" id="IPR004843">
    <property type="entry name" value="Calcineurin-like_PHP"/>
</dbReference>
<dbReference type="GO" id="GO:0046872">
    <property type="term" value="F:metal ion binding"/>
    <property type="evidence" value="ECO:0007669"/>
    <property type="project" value="UniProtKB-KW"/>
</dbReference>
<name>A0A9E5JXQ4_9GAMM</name>
<keyword evidence="2 6" id="KW-0378">Hydrolase</keyword>
<dbReference type="AlphaFoldDB" id="A0A9E5JXQ4"/>
<comment type="caution">
    <text evidence="6">The sequence shown here is derived from an EMBL/GenBank/DDBJ whole genome shotgun (WGS) entry which is preliminary data.</text>
</comment>
<dbReference type="InterPro" id="IPR050884">
    <property type="entry name" value="CNP_phosphodiesterase-III"/>
</dbReference>
<dbReference type="Gene3D" id="3.60.21.10">
    <property type="match status" value="1"/>
</dbReference>
<dbReference type="Proteomes" id="UP000787472">
    <property type="component" value="Unassembled WGS sequence"/>
</dbReference>
<dbReference type="GO" id="GO:0004115">
    <property type="term" value="F:3',5'-cyclic-AMP phosphodiesterase activity"/>
    <property type="evidence" value="ECO:0007669"/>
    <property type="project" value="UniProtKB-EC"/>
</dbReference>
<evidence type="ECO:0000313" key="7">
    <source>
        <dbReference type="Proteomes" id="UP000787472"/>
    </source>
</evidence>
<evidence type="ECO:0000259" key="5">
    <source>
        <dbReference type="Pfam" id="PF00149"/>
    </source>
</evidence>
<keyword evidence="1" id="KW-0479">Metal-binding</keyword>
<keyword evidence="3" id="KW-0408">Iron</keyword>
<dbReference type="CDD" id="cd07402">
    <property type="entry name" value="MPP_GpdQ"/>
    <property type="match status" value="1"/>
</dbReference>
<evidence type="ECO:0000256" key="3">
    <source>
        <dbReference type="ARBA" id="ARBA00023004"/>
    </source>
</evidence>
<dbReference type="InterPro" id="IPR026575">
    <property type="entry name" value="GpdQ/CpdA-like"/>
</dbReference>
<accession>A0A9E5JXQ4</accession>
<reference evidence="6" key="1">
    <citation type="submission" date="2020-03" db="EMBL/GenBank/DDBJ databases">
        <authorList>
            <person name="Guo F."/>
        </authorList>
    </citation>
    <scope>NUCLEOTIDE SEQUENCE</scope>
    <source>
        <strain evidence="6">JCM 30134</strain>
    </source>
</reference>
<comment type="similarity">
    <text evidence="4">Belongs to the cyclic nucleotide phosphodiesterase class-III family.</text>
</comment>